<name>A0A183V5Y9_TOXCA</name>
<dbReference type="Proteomes" id="UP000050794">
    <property type="component" value="Unassembled WGS sequence"/>
</dbReference>
<evidence type="ECO:0000313" key="3">
    <source>
        <dbReference type="Proteomes" id="UP000050794"/>
    </source>
</evidence>
<dbReference type="PANTHER" id="PTHR13664">
    <property type="entry name" value="BECLIN 1-ASSOCIATED AUTOPHAGY-RELATED KEY REGULATOR"/>
    <property type="match status" value="1"/>
</dbReference>
<evidence type="ECO:0000256" key="1">
    <source>
        <dbReference type="SAM" id="Coils"/>
    </source>
</evidence>
<dbReference type="WBParaSite" id="TCNE_0001616001-mRNA-1">
    <property type="protein sequence ID" value="TCNE_0001616001-mRNA-1"/>
    <property type="gene ID" value="TCNE_0001616001"/>
</dbReference>
<sequence>MPLPRCQFISVRSYLSSRPSIVLELNPNALDECRGLADASTAAPSSLGILHRFDQSFSSSTIRTQRSSSVKSGKFPCSVCQRKASCLCQGCASRKVHFYKKRSAQTELIRKRDEIGHDIEEVLRVQIKVEKTMLSTRESITDLKFRIEQKRKSIFEKKRNLKEINERLARAQKNIADLQVNYCINSLWQFYERQCEMALQLFKEVFPLAKQEKKCGECVCLEQSEQDRRIPEQIADASRSTKDGKELLTPVVEESQKPTIHYSINGFCLNDCGEYGMKCWPKCGTVCQSRDSSLAMHSALAALTYGVQLVAILPFLFDILLPCQVSLRELALCEKLSDGSLSVDIAKLNVSVVFLCLSQGIDPSLIDPRRPFANLMVLYEALSFSAEQQMVRYLLAINHQRTERGVPSF</sequence>
<dbReference type="AlphaFoldDB" id="A0A183V5Y9"/>
<dbReference type="GO" id="GO:0005776">
    <property type="term" value="C:autophagosome"/>
    <property type="evidence" value="ECO:0007669"/>
    <property type="project" value="TreeGrafter"/>
</dbReference>
<gene>
    <name evidence="2" type="ORF">TCNE_LOCUS16159</name>
</gene>
<proteinExistence type="predicted"/>
<dbReference type="GO" id="GO:0097632">
    <property type="term" value="C:extrinsic component of phagophore assembly site membrane"/>
    <property type="evidence" value="ECO:0007669"/>
    <property type="project" value="TreeGrafter"/>
</dbReference>
<reference evidence="2 3" key="2">
    <citation type="submission" date="2018-11" db="EMBL/GenBank/DDBJ databases">
        <authorList>
            <consortium name="Pathogen Informatics"/>
        </authorList>
    </citation>
    <scope>NUCLEOTIDE SEQUENCE [LARGE SCALE GENOMIC DNA]</scope>
</reference>
<dbReference type="GO" id="GO:0016240">
    <property type="term" value="P:autophagosome membrane docking"/>
    <property type="evidence" value="ECO:0007669"/>
    <property type="project" value="TreeGrafter"/>
</dbReference>
<reference evidence="4" key="1">
    <citation type="submission" date="2016-06" db="UniProtKB">
        <authorList>
            <consortium name="WormBaseParasite"/>
        </authorList>
    </citation>
    <scope>IDENTIFICATION</scope>
</reference>
<dbReference type="GO" id="GO:0097629">
    <property type="term" value="C:extrinsic component of omegasome membrane"/>
    <property type="evidence" value="ECO:0007669"/>
    <property type="project" value="TreeGrafter"/>
</dbReference>
<dbReference type="GO" id="GO:0009267">
    <property type="term" value="P:cellular response to starvation"/>
    <property type="evidence" value="ECO:0007669"/>
    <property type="project" value="TreeGrafter"/>
</dbReference>
<dbReference type="EMBL" id="UYWY01023374">
    <property type="protein sequence ID" value="VDM47480.1"/>
    <property type="molecule type" value="Genomic_DNA"/>
</dbReference>
<dbReference type="GO" id="GO:0035014">
    <property type="term" value="F:phosphatidylinositol 3-kinase regulator activity"/>
    <property type="evidence" value="ECO:0007669"/>
    <property type="project" value="TreeGrafter"/>
</dbReference>
<keyword evidence="1" id="KW-0175">Coiled coil</keyword>
<keyword evidence="3" id="KW-1185">Reference proteome</keyword>
<dbReference type="GO" id="GO:0035032">
    <property type="term" value="C:phosphatidylinositol 3-kinase complex, class III"/>
    <property type="evidence" value="ECO:0007669"/>
    <property type="project" value="TreeGrafter"/>
</dbReference>
<evidence type="ECO:0000313" key="2">
    <source>
        <dbReference type="EMBL" id="VDM47480.1"/>
    </source>
</evidence>
<organism evidence="3 4">
    <name type="scientific">Toxocara canis</name>
    <name type="common">Canine roundworm</name>
    <dbReference type="NCBI Taxonomy" id="6265"/>
    <lineage>
        <taxon>Eukaryota</taxon>
        <taxon>Metazoa</taxon>
        <taxon>Ecdysozoa</taxon>
        <taxon>Nematoda</taxon>
        <taxon>Chromadorea</taxon>
        <taxon>Rhabditida</taxon>
        <taxon>Spirurina</taxon>
        <taxon>Ascaridomorpha</taxon>
        <taxon>Ascaridoidea</taxon>
        <taxon>Toxocaridae</taxon>
        <taxon>Toxocara</taxon>
    </lineage>
</organism>
<dbReference type="PANTHER" id="PTHR13664:SF0">
    <property type="entry name" value="BECLIN 1-ASSOCIATED AUTOPHAGY-RELATED KEY REGULATOR"/>
    <property type="match status" value="1"/>
</dbReference>
<dbReference type="GO" id="GO:0043495">
    <property type="term" value="F:protein-membrane adaptor activity"/>
    <property type="evidence" value="ECO:0007669"/>
    <property type="project" value="TreeGrafter"/>
</dbReference>
<feature type="coiled-coil region" evidence="1">
    <location>
        <begin position="147"/>
        <end position="181"/>
    </location>
</feature>
<accession>A0A183V5Y9</accession>
<protein>
    <submittedName>
        <fullName evidence="4">Beclin 1-associated autophagy-related key regulator</fullName>
    </submittedName>
</protein>
<dbReference type="GO" id="GO:0000045">
    <property type="term" value="P:autophagosome assembly"/>
    <property type="evidence" value="ECO:0007669"/>
    <property type="project" value="TreeGrafter"/>
</dbReference>
<evidence type="ECO:0000313" key="4">
    <source>
        <dbReference type="WBParaSite" id="TCNE_0001616001-mRNA-1"/>
    </source>
</evidence>
<dbReference type="GO" id="GO:0000423">
    <property type="term" value="P:mitophagy"/>
    <property type="evidence" value="ECO:0007669"/>
    <property type="project" value="TreeGrafter"/>
</dbReference>